<reference evidence="2 3" key="1">
    <citation type="submission" date="2017-09" db="EMBL/GenBank/DDBJ databases">
        <title>Depth-based differentiation of microbial function through sediment-hosted aquifers and enrichment of novel symbionts in the deep terrestrial subsurface.</title>
        <authorList>
            <person name="Probst A.J."/>
            <person name="Ladd B."/>
            <person name="Jarett J.K."/>
            <person name="Geller-Mcgrath D.E."/>
            <person name="Sieber C.M."/>
            <person name="Emerson J.B."/>
            <person name="Anantharaman K."/>
            <person name="Thomas B.C."/>
            <person name="Malmstrom R."/>
            <person name="Stieglmeier M."/>
            <person name="Klingl A."/>
            <person name="Woyke T."/>
            <person name="Ryan C.M."/>
            <person name="Banfield J.F."/>
        </authorList>
    </citation>
    <scope>NUCLEOTIDE SEQUENCE [LARGE SCALE GENOMIC DNA]</scope>
    <source>
        <strain evidence="2">CG23_combo_of_CG06-09_8_20_14_all_54_14</strain>
    </source>
</reference>
<evidence type="ECO:0000313" key="3">
    <source>
        <dbReference type="Proteomes" id="UP000228812"/>
    </source>
</evidence>
<organism evidence="2 3">
    <name type="scientific">Candidatus Jorgensenbacteria bacterium CG23_combo_of_CG06-09_8_20_14_all_54_14</name>
    <dbReference type="NCBI Taxonomy" id="1974595"/>
    <lineage>
        <taxon>Bacteria</taxon>
        <taxon>Candidatus Joergenseniibacteriota</taxon>
    </lineage>
</organism>
<evidence type="ECO:0000256" key="1">
    <source>
        <dbReference type="SAM" id="Phobius"/>
    </source>
</evidence>
<dbReference type="AlphaFoldDB" id="A0A2G9Z9B5"/>
<evidence type="ECO:0000313" key="2">
    <source>
        <dbReference type="EMBL" id="PIP29747.1"/>
    </source>
</evidence>
<name>A0A2G9Z9B5_9BACT</name>
<sequence length="696" mass="76661">MEKRVKRKNIDPILVDVKRPGFAYNGPMKKGTVNLARAVHIPRAQSRRFRRFASHMGVTFAALLLVLGGLALWGVGGARDALGERGSAIAQNFEGALRAFQTFDADAAEGYLSRNEKELEGLNSFLGKPQSSALVGALGAVVPAVGEGKAFFSEVVSLNINLLRIARTVSDLKKNGFRYFRADGEKLLASLEELRTRLQAVTVEVQAVKESTGRLKKIAPFLEQVDRVVGDSYITYGARLYEYDQLLERLTALLGAPGERHLLIFFQNPAEIRPGGGFIGSYADVTVRRGQMASMDVRDIYDPDGQLTMKFTPPTPLQTMTQDWGARDANWFFDFPTSAETVTTMMERSGMYAERGVTFDGAAAMNISVFRSLIQAVGPISLPEYKLTITEDNFLNVIQREVEAGEDKAAGYPKRILTVLAPMVIERLERLSPEQFASLLTAVEEHFAAKDIMLYAKDGTLARFLASAGVDGAVYELPNDFWGSYLAVVNANIAGGKSDAFMEESIEARLDVGTDGSTLADIAVTRAHRGDREKDPWWRATNKNYLRIFTNPGAELLGLKGNSVKNLVSTFDYPGNGYQMLPQLQIIEATKKSVPKWSAWVMEEFGKTAFAIWSSVPAGQSKTIEFRYQTPPREGAVREGGIFTFVFERQSGVKSPLRAVIAAPVGYAWAESGDTRFTYENADPGKREIVKLTLAK</sequence>
<keyword evidence="1" id="KW-0472">Membrane</keyword>
<comment type="caution">
    <text evidence="2">The sequence shown here is derived from an EMBL/GenBank/DDBJ whole genome shotgun (WGS) entry which is preliminary data.</text>
</comment>
<dbReference type="EMBL" id="PCRZ01000043">
    <property type="protein sequence ID" value="PIP29747.1"/>
    <property type="molecule type" value="Genomic_DNA"/>
</dbReference>
<dbReference type="InterPro" id="IPR025101">
    <property type="entry name" value="DUF4012"/>
</dbReference>
<evidence type="ECO:0008006" key="4">
    <source>
        <dbReference type="Google" id="ProtNLM"/>
    </source>
</evidence>
<feature type="transmembrane region" description="Helical" evidence="1">
    <location>
        <begin position="52"/>
        <end position="75"/>
    </location>
</feature>
<keyword evidence="1" id="KW-0812">Transmembrane</keyword>
<proteinExistence type="predicted"/>
<protein>
    <recommendedName>
        <fullName evidence="4">DUF4012 domain-containing protein</fullName>
    </recommendedName>
</protein>
<keyword evidence="1" id="KW-1133">Transmembrane helix</keyword>
<dbReference type="Proteomes" id="UP000228812">
    <property type="component" value="Unassembled WGS sequence"/>
</dbReference>
<accession>A0A2G9Z9B5</accession>
<dbReference type="Pfam" id="PF13196">
    <property type="entry name" value="DUF4012"/>
    <property type="match status" value="1"/>
</dbReference>
<gene>
    <name evidence="2" type="ORF">COX26_02495</name>
</gene>